<dbReference type="PANTHER" id="PTHR48207:SF3">
    <property type="entry name" value="SUCCINATE--HYDROXYMETHYLGLUTARATE COA-TRANSFERASE"/>
    <property type="match status" value="1"/>
</dbReference>
<dbReference type="InterPro" id="IPR023606">
    <property type="entry name" value="CoA-Trfase_III_dom_1_sf"/>
</dbReference>
<dbReference type="InterPro" id="IPR003673">
    <property type="entry name" value="CoA-Trfase_fam_III"/>
</dbReference>
<dbReference type="Gene3D" id="3.40.50.10540">
    <property type="entry name" value="Crotonobetainyl-coa:carnitine coa-transferase, domain 1"/>
    <property type="match status" value="1"/>
</dbReference>
<evidence type="ECO:0000313" key="4">
    <source>
        <dbReference type="Proteomes" id="UP001241072"/>
    </source>
</evidence>
<dbReference type="Pfam" id="PF02515">
    <property type="entry name" value="CoA_transf_3"/>
    <property type="match status" value="1"/>
</dbReference>
<dbReference type="InterPro" id="IPR050483">
    <property type="entry name" value="CoA-transferase_III_domain"/>
</dbReference>
<dbReference type="Gene3D" id="3.30.1540.10">
    <property type="entry name" value="formyl-coa transferase, domain 3"/>
    <property type="match status" value="1"/>
</dbReference>
<dbReference type="EC" id="2.8.3.-" evidence="3"/>
<reference evidence="3 4" key="1">
    <citation type="submission" date="2023-07" db="EMBL/GenBank/DDBJ databases">
        <title>Protaetiibacter sp. nov WY-16 isolated from soil.</title>
        <authorList>
            <person name="Liu B."/>
            <person name="Wan Y."/>
        </authorList>
    </citation>
    <scope>NUCLEOTIDE SEQUENCE [LARGE SCALE GENOMIC DNA]</scope>
    <source>
        <strain evidence="3 4">WY-16</strain>
    </source>
</reference>
<dbReference type="GO" id="GO:0016740">
    <property type="term" value="F:transferase activity"/>
    <property type="evidence" value="ECO:0007669"/>
    <property type="project" value="UniProtKB-KW"/>
</dbReference>
<organism evidence="3 4">
    <name type="scientific">Antiquaquibacter soli</name>
    <dbReference type="NCBI Taxonomy" id="3064523"/>
    <lineage>
        <taxon>Bacteria</taxon>
        <taxon>Bacillati</taxon>
        <taxon>Actinomycetota</taxon>
        <taxon>Actinomycetes</taxon>
        <taxon>Micrococcales</taxon>
        <taxon>Microbacteriaceae</taxon>
        <taxon>Antiquaquibacter</taxon>
    </lineage>
</organism>
<comment type="caution">
    <text evidence="3">The sequence shown here is derived from an EMBL/GenBank/DDBJ whole genome shotgun (WGS) entry which is preliminary data.</text>
</comment>
<proteinExistence type="predicted"/>
<dbReference type="EMBL" id="JAUQUB010000001">
    <property type="protein sequence ID" value="MDO7881553.1"/>
    <property type="molecule type" value="Genomic_DNA"/>
</dbReference>
<accession>A0ABT9BKK7</accession>
<evidence type="ECO:0000313" key="3">
    <source>
        <dbReference type="EMBL" id="MDO7881553.1"/>
    </source>
</evidence>
<dbReference type="InterPro" id="IPR044855">
    <property type="entry name" value="CoA-Trfase_III_dom3_sf"/>
</dbReference>
<sequence>MSNPIRLLEGIRVVSLEQYIGAPYCTGLLADAGAEVIKVEAPGAGDPRRSYDPLRRDAEGTLSGGFASYNRGKRSVELDLKTDEGRAGLDRLLETADVLVSNLRPGSLPRFGLGRDEVRERFPRLVVCELSGFGQTGPYAAWPAFDSVIQAMSGLSSMLGESPESPPGLAPMATMDLLGGVYAALGILAALVGRQRTGVGVHIDASMYDIGAAFLERPLTLHEFTGDVPTRGRDRFSPVGSFRARDGWVALVIPTDEMWRRCCEAIGRPELATDPRLDTVLKRAERMPDLVTDVLEEWAADLTKEEAARILRDGGQPAGVVQSIAEVRADPHLAARGLFQPVDDPRAVNPDGTTLSLPRLPLLFDGTAPVPGPIPALGADTDDLLGEERS</sequence>
<keyword evidence="1 3" id="KW-0808">Transferase</keyword>
<gene>
    <name evidence="3" type="ORF">Q5716_04855</name>
</gene>
<evidence type="ECO:0000256" key="2">
    <source>
        <dbReference type="SAM" id="MobiDB-lite"/>
    </source>
</evidence>
<dbReference type="SUPFAM" id="SSF89796">
    <property type="entry name" value="CoA-transferase family III (CaiB/BaiF)"/>
    <property type="match status" value="1"/>
</dbReference>
<dbReference type="Proteomes" id="UP001241072">
    <property type="component" value="Unassembled WGS sequence"/>
</dbReference>
<dbReference type="RefSeq" id="WP_305001961.1">
    <property type="nucleotide sequence ID" value="NZ_JAUQUB010000001.1"/>
</dbReference>
<evidence type="ECO:0000256" key="1">
    <source>
        <dbReference type="ARBA" id="ARBA00022679"/>
    </source>
</evidence>
<feature type="region of interest" description="Disordered" evidence="2">
    <location>
        <begin position="368"/>
        <end position="390"/>
    </location>
</feature>
<keyword evidence="4" id="KW-1185">Reference proteome</keyword>
<name>A0ABT9BKK7_9MICO</name>
<dbReference type="PANTHER" id="PTHR48207">
    <property type="entry name" value="SUCCINATE--HYDROXYMETHYLGLUTARATE COA-TRANSFERASE"/>
    <property type="match status" value="1"/>
</dbReference>
<protein>
    <submittedName>
        <fullName evidence="3">CoA transferase</fullName>
        <ecNumber evidence="3">2.8.3.-</ecNumber>
    </submittedName>
</protein>
<feature type="compositionally biased region" description="Acidic residues" evidence="2">
    <location>
        <begin position="380"/>
        <end position="390"/>
    </location>
</feature>